<dbReference type="GO" id="GO:0005643">
    <property type="term" value="C:nuclear pore"/>
    <property type="evidence" value="ECO:0007669"/>
    <property type="project" value="UniProtKB-SubCell"/>
</dbReference>
<evidence type="ECO:0000313" key="9">
    <source>
        <dbReference type="EMBL" id="MBY82297.1"/>
    </source>
</evidence>
<protein>
    <submittedName>
        <fullName evidence="9">Nucleoporin p58/p45</fullName>
    </submittedName>
</protein>
<keyword evidence="3" id="KW-0509">mRNA transport</keyword>
<evidence type="ECO:0000256" key="8">
    <source>
        <dbReference type="SAM" id="MobiDB-lite"/>
    </source>
</evidence>
<dbReference type="GO" id="GO:0017056">
    <property type="term" value="F:structural constituent of nuclear pore"/>
    <property type="evidence" value="ECO:0007669"/>
    <property type="project" value="InterPro"/>
</dbReference>
<evidence type="ECO:0000256" key="4">
    <source>
        <dbReference type="ARBA" id="ARBA00022927"/>
    </source>
</evidence>
<dbReference type="GO" id="GO:0008139">
    <property type="term" value="F:nuclear localization sequence binding"/>
    <property type="evidence" value="ECO:0007669"/>
    <property type="project" value="InterPro"/>
</dbReference>
<comment type="subcellular location">
    <subcellularLocation>
        <location evidence="1">Nucleus</location>
        <location evidence="1">Nuclear pore complex</location>
    </subcellularLocation>
</comment>
<reference evidence="9" key="1">
    <citation type="submission" date="2018-04" db="EMBL/GenBank/DDBJ databases">
        <title>Transcriptome assembly of Sipha flava.</title>
        <authorList>
            <person name="Scully E.D."/>
            <person name="Geib S.M."/>
            <person name="Palmer N.A."/>
            <person name="Koch K."/>
            <person name="Bradshaw J."/>
            <person name="Heng-Moss T."/>
            <person name="Sarath G."/>
        </authorList>
    </citation>
    <scope>NUCLEOTIDE SEQUENCE</scope>
</reference>
<dbReference type="PANTHER" id="PTHR13437">
    <property type="entry name" value="NUCLEOPORIN P58/P45 NUCLEOPORIN-LIKE PROTEIN 1"/>
    <property type="match status" value="1"/>
</dbReference>
<dbReference type="GO" id="GO:0015031">
    <property type="term" value="P:protein transport"/>
    <property type="evidence" value="ECO:0007669"/>
    <property type="project" value="UniProtKB-KW"/>
</dbReference>
<dbReference type="EMBL" id="GGMS01013094">
    <property type="protein sequence ID" value="MBY82297.1"/>
    <property type="molecule type" value="Transcribed_RNA"/>
</dbReference>
<keyword evidence="4" id="KW-0653">Protein transport</keyword>
<evidence type="ECO:0000256" key="1">
    <source>
        <dbReference type="ARBA" id="ARBA00004567"/>
    </source>
</evidence>
<evidence type="ECO:0000256" key="6">
    <source>
        <dbReference type="ARBA" id="ARBA00023132"/>
    </source>
</evidence>
<dbReference type="AlphaFoldDB" id="A0A2S2QX03"/>
<dbReference type="InterPro" id="IPR024882">
    <property type="entry name" value="NUP58/p45/49"/>
</dbReference>
<evidence type="ECO:0000256" key="2">
    <source>
        <dbReference type="ARBA" id="ARBA00022448"/>
    </source>
</evidence>
<keyword evidence="2" id="KW-0813">Transport</keyword>
<evidence type="ECO:0000256" key="3">
    <source>
        <dbReference type="ARBA" id="ARBA00022816"/>
    </source>
</evidence>
<feature type="compositionally biased region" description="Polar residues" evidence="8">
    <location>
        <begin position="1"/>
        <end position="20"/>
    </location>
</feature>
<proteinExistence type="predicted"/>
<dbReference type="Gene3D" id="6.10.140.1350">
    <property type="match status" value="1"/>
</dbReference>
<keyword evidence="7" id="KW-0539">Nucleus</keyword>
<keyword evidence="5" id="KW-0811">Translocation</keyword>
<dbReference type="OrthoDB" id="2538017at2759"/>
<dbReference type="GO" id="GO:0051028">
    <property type="term" value="P:mRNA transport"/>
    <property type="evidence" value="ECO:0007669"/>
    <property type="project" value="UniProtKB-KW"/>
</dbReference>
<dbReference type="PANTHER" id="PTHR13437:SF2">
    <property type="entry name" value="NUCLEOPORIN P58_P45"/>
    <property type="match status" value="1"/>
</dbReference>
<name>A0A2S2QX03_9HEMI</name>
<evidence type="ECO:0000256" key="5">
    <source>
        <dbReference type="ARBA" id="ARBA00023010"/>
    </source>
</evidence>
<evidence type="ECO:0000256" key="7">
    <source>
        <dbReference type="ARBA" id="ARBA00023242"/>
    </source>
</evidence>
<keyword evidence="6" id="KW-0906">Nuclear pore complex</keyword>
<gene>
    <name evidence="9" type="primary">Nupl1</name>
    <name evidence="9" type="ORF">g.150820</name>
</gene>
<dbReference type="Pfam" id="PF15967">
    <property type="entry name" value="Nucleoporin_FG2"/>
    <property type="match status" value="1"/>
</dbReference>
<accession>A0A2S2QX03</accession>
<sequence length="450" mass="48555">MSMFNLSGNQPNNTGNSATPQFGFGSSMGSWPAPSSVSTTTSNFGTLGATSIKPNTNTPFSSFGNLGASTTSLSFGTATTLATTTAKPGFSLGSNATANAPLNLSFGASTSTAGTSPFSLGTALNTKTTTSTTGIQLTLGNTVNVTTSAATVSRGLGGLDTTSNLNQTQNKVVPALEMSLPNEISQLVNHLKDFLKQQKTMSTELARMSSKGSNEVAGDITTCQKNLQFIEHNLNKQKVSVEKLKYETNKCLQDFEIAQRNHDHPAMVQNDMESNIKYFTELVKSLQEKGNVLKNEIENTQQYLATLPYNNNVTVDELRRIGEMYYKNVIALAGYLHGIHNEVQVLKARHLSFRREILNDHTNIFQINQNSNSSRFFTSCPDTTGPNPFSGLNITASAALNLGTFGLDHSSVHQIQDTCVQLNLGNSSFYGLNTQPNNTTQFQGFFTSNK</sequence>
<organism evidence="9">
    <name type="scientific">Sipha flava</name>
    <name type="common">yellow sugarcane aphid</name>
    <dbReference type="NCBI Taxonomy" id="143950"/>
    <lineage>
        <taxon>Eukaryota</taxon>
        <taxon>Metazoa</taxon>
        <taxon>Ecdysozoa</taxon>
        <taxon>Arthropoda</taxon>
        <taxon>Hexapoda</taxon>
        <taxon>Insecta</taxon>
        <taxon>Pterygota</taxon>
        <taxon>Neoptera</taxon>
        <taxon>Paraneoptera</taxon>
        <taxon>Hemiptera</taxon>
        <taxon>Sternorrhyncha</taxon>
        <taxon>Aphidomorpha</taxon>
        <taxon>Aphidoidea</taxon>
        <taxon>Aphididae</taxon>
        <taxon>Sipha</taxon>
    </lineage>
</organism>
<feature type="region of interest" description="Disordered" evidence="8">
    <location>
        <begin position="1"/>
        <end position="30"/>
    </location>
</feature>